<gene>
    <name evidence="2" type="ORF">EHQ58_17805</name>
</gene>
<feature type="transmembrane region" description="Helical" evidence="1">
    <location>
        <begin position="130"/>
        <end position="146"/>
    </location>
</feature>
<feature type="transmembrane region" description="Helical" evidence="1">
    <location>
        <begin position="7"/>
        <end position="27"/>
    </location>
</feature>
<feature type="transmembrane region" description="Helical" evidence="1">
    <location>
        <begin position="104"/>
        <end position="124"/>
    </location>
</feature>
<feature type="transmembrane region" description="Helical" evidence="1">
    <location>
        <begin position="285"/>
        <end position="304"/>
    </location>
</feature>
<protein>
    <recommendedName>
        <fullName evidence="4">Glycosyltransferase RgtA/B/C/D-like domain-containing protein</fullName>
    </recommendedName>
</protein>
<dbReference type="EMBL" id="RQGD01000046">
    <property type="protein sequence ID" value="TGL56473.1"/>
    <property type="molecule type" value="Genomic_DNA"/>
</dbReference>
<keyword evidence="1" id="KW-0812">Transmembrane</keyword>
<feature type="transmembrane region" description="Helical" evidence="1">
    <location>
        <begin position="175"/>
        <end position="200"/>
    </location>
</feature>
<keyword evidence="1" id="KW-0472">Membrane</keyword>
<keyword evidence="3" id="KW-1185">Reference proteome</keyword>
<keyword evidence="1" id="KW-1133">Transmembrane helix</keyword>
<name>A0A4R9JUH5_9LEPT</name>
<evidence type="ECO:0000256" key="1">
    <source>
        <dbReference type="SAM" id="Phobius"/>
    </source>
</evidence>
<dbReference type="AlphaFoldDB" id="A0A4R9JUH5"/>
<feature type="transmembrane region" description="Helical" evidence="1">
    <location>
        <begin position="221"/>
        <end position="240"/>
    </location>
</feature>
<reference evidence="2" key="1">
    <citation type="journal article" date="2019" name="PLoS Negl. Trop. Dis.">
        <title>Revisiting the worldwide diversity of Leptospira species in the environment.</title>
        <authorList>
            <person name="Vincent A.T."/>
            <person name="Schiettekatte O."/>
            <person name="Bourhy P."/>
            <person name="Veyrier F.J."/>
            <person name="Picardeau M."/>
        </authorList>
    </citation>
    <scope>NUCLEOTIDE SEQUENCE [LARGE SCALE GENOMIC DNA]</scope>
    <source>
        <strain evidence="2">201702476</strain>
    </source>
</reference>
<feature type="transmembrane region" description="Helical" evidence="1">
    <location>
        <begin position="153"/>
        <end position="169"/>
    </location>
</feature>
<feature type="transmembrane region" description="Helical" evidence="1">
    <location>
        <begin position="370"/>
        <end position="389"/>
    </location>
</feature>
<proteinExistence type="predicted"/>
<dbReference type="RefSeq" id="WP_135625392.1">
    <property type="nucleotide sequence ID" value="NZ_RQGD01000046.1"/>
</dbReference>
<dbReference type="Proteomes" id="UP000297693">
    <property type="component" value="Unassembled WGS sequence"/>
</dbReference>
<feature type="transmembrane region" description="Helical" evidence="1">
    <location>
        <begin position="316"/>
        <end position="334"/>
    </location>
</feature>
<organism evidence="2 3">
    <name type="scientific">Leptospira ognonensis</name>
    <dbReference type="NCBI Taxonomy" id="2484945"/>
    <lineage>
        <taxon>Bacteria</taxon>
        <taxon>Pseudomonadati</taxon>
        <taxon>Spirochaetota</taxon>
        <taxon>Spirochaetia</taxon>
        <taxon>Leptospirales</taxon>
        <taxon>Leptospiraceae</taxon>
        <taxon>Leptospira</taxon>
    </lineage>
</organism>
<comment type="caution">
    <text evidence="2">The sequence shown here is derived from an EMBL/GenBank/DDBJ whole genome shotgun (WGS) entry which is preliminary data.</text>
</comment>
<evidence type="ECO:0000313" key="2">
    <source>
        <dbReference type="EMBL" id="TGL56473.1"/>
    </source>
</evidence>
<sequence length="528" mass="62279">MKKISSFIPFICFFAYLSIYFLVSTIANQDNSEGRYLLFMDELISYDQTHRILQPHGGMDFLYQALDGDDHRYGRPMYWALSLFSAIPFHLFGESGLILSNRILLSLFTIVSVIIAALLILKIVKRNYSLYFLFPLVLVPTLPYASSIPKPEPFLLFFLLLFILQFYLNRFRYGVYFLLLGVTFSLKISTLPFLLFALIYPSFAYFIQFREIPFKEFLKGASWTFLGFLICTPYLGMLIYGEWSYLIKYLNWTFFNTGHGVDDLTVSFKDWIGLMDRSWSGYFKGSFFIFPLAAIGIYISNFNFKRFPSHRKDQLLFFLLVSSLSFILPILLFVKRIWLHYLHIGLFLLFTFSLIVLLDLFRKSMDKSKLGSILVAIILFFPLVSVPSVREEYEILARRTEREWHKTQVRKYNDIVKFFEGKKKPSVRVFYDPLLFSIEGKFTNIYTEEFWGPFFHWESNYDYVVLGDQKTYLPNFQPNPDHADFKDLQRAKSLFMMHVLKKDKLPHYHRAFQSDDGLLILENSQIEP</sequence>
<evidence type="ECO:0000313" key="3">
    <source>
        <dbReference type="Proteomes" id="UP000297693"/>
    </source>
</evidence>
<feature type="transmembrane region" description="Helical" evidence="1">
    <location>
        <begin position="340"/>
        <end position="358"/>
    </location>
</feature>
<evidence type="ECO:0008006" key="4">
    <source>
        <dbReference type="Google" id="ProtNLM"/>
    </source>
</evidence>
<accession>A0A4R9JUH5</accession>
<dbReference type="OrthoDB" id="9871971at2"/>